<dbReference type="InterPro" id="IPR019007">
    <property type="entry name" value="Wbp11/ELF5/Saf1_N"/>
</dbReference>
<dbReference type="GO" id="GO:0006396">
    <property type="term" value="P:RNA processing"/>
    <property type="evidence" value="ECO:0007669"/>
    <property type="project" value="InterPro"/>
</dbReference>
<feature type="region of interest" description="Disordered" evidence="1">
    <location>
        <begin position="1"/>
        <end position="37"/>
    </location>
</feature>
<proteinExistence type="predicted"/>
<sequence length="443" mass="48710">MGKTTTPLGVNPADQYRKKMREREAKKNKEMRKQMRETAVLYKDTSKLERKIERYHNLKRKMTAAEKEKLQSLETELKEALNKQKEAGIELKSCLSDGKVTGYDPLAEAEEKDALVQYASSDSEDYDESNYGKMIFLDQDNNGLDIQQAVDKSKKRADGEVTIDCASVATSNNALFPPMPLGTPPPFSEAIVTDIVWPPLPSGPSPQFRAHNPHLTHQDFVGSGSHGRGRGNMQHARGRGRGRDGRGCGSFRQHPYSPRPVQAVRADSNNTRMPYGSPPIPPFAVATHNQVIHNMPPGLSAAPTSISTVLSAEPQVRDLKKELTTLVPSTITRKNKQKDRQRVLDAIPMAPQMVVNAAPDVDGSAQNKAAFTSNKIINNIQSVAGVRFSTTSPEAQYKPSSSQQPQPDPSTNKAGSTKQANSANSDSLDEEYKKFTSQMGKLI</sequence>
<dbReference type="OrthoDB" id="205569at2759"/>
<feature type="compositionally biased region" description="Basic and acidic residues" evidence="1">
    <location>
        <begin position="15"/>
        <end position="36"/>
    </location>
</feature>
<evidence type="ECO:0000313" key="4">
    <source>
        <dbReference type="Proteomes" id="UP001151518"/>
    </source>
</evidence>
<evidence type="ECO:0000259" key="2">
    <source>
        <dbReference type="Pfam" id="PF09429"/>
    </source>
</evidence>
<name>A0A9W8GAJ4_9FUNG</name>
<organism evidence="3 4">
    <name type="scientific">Coemansia spiralis</name>
    <dbReference type="NCBI Taxonomy" id="417178"/>
    <lineage>
        <taxon>Eukaryota</taxon>
        <taxon>Fungi</taxon>
        <taxon>Fungi incertae sedis</taxon>
        <taxon>Zoopagomycota</taxon>
        <taxon>Kickxellomycotina</taxon>
        <taxon>Kickxellomycetes</taxon>
        <taxon>Kickxellales</taxon>
        <taxon>Kickxellaceae</taxon>
        <taxon>Coemansia</taxon>
    </lineage>
</organism>
<dbReference type="Pfam" id="PF09429">
    <property type="entry name" value="Wbp11"/>
    <property type="match status" value="1"/>
</dbReference>
<reference evidence="3" key="1">
    <citation type="submission" date="2022-07" db="EMBL/GenBank/DDBJ databases">
        <title>Phylogenomic reconstructions and comparative analyses of Kickxellomycotina fungi.</title>
        <authorList>
            <person name="Reynolds N.K."/>
            <person name="Stajich J.E."/>
            <person name="Barry K."/>
            <person name="Grigoriev I.V."/>
            <person name="Crous P."/>
            <person name="Smith M.E."/>
        </authorList>
    </citation>
    <scope>NUCLEOTIDE SEQUENCE</scope>
    <source>
        <strain evidence="3">NRRL 3115</strain>
    </source>
</reference>
<accession>A0A9W8GAJ4</accession>
<dbReference type="AlphaFoldDB" id="A0A9W8GAJ4"/>
<feature type="region of interest" description="Disordered" evidence="1">
    <location>
        <begin position="221"/>
        <end position="257"/>
    </location>
</feature>
<feature type="region of interest" description="Disordered" evidence="1">
    <location>
        <begin position="390"/>
        <end position="443"/>
    </location>
</feature>
<feature type="compositionally biased region" description="Polar residues" evidence="1">
    <location>
        <begin position="411"/>
        <end position="426"/>
    </location>
</feature>
<feature type="domain" description="Wbp11/ELF5/Saf1 N-terminal" evidence="2">
    <location>
        <begin position="10"/>
        <end position="79"/>
    </location>
</feature>
<dbReference type="EMBL" id="JANBTW010000022">
    <property type="protein sequence ID" value="KAJ2678311.1"/>
    <property type="molecule type" value="Genomic_DNA"/>
</dbReference>
<gene>
    <name evidence="3" type="ORF">GGI25_002483</name>
</gene>
<protein>
    <recommendedName>
        <fullName evidence="2">Wbp11/ELF5/Saf1 N-terminal domain-containing protein</fullName>
    </recommendedName>
</protein>
<dbReference type="Proteomes" id="UP001151518">
    <property type="component" value="Unassembled WGS sequence"/>
</dbReference>
<evidence type="ECO:0000313" key="3">
    <source>
        <dbReference type="EMBL" id="KAJ2678311.1"/>
    </source>
</evidence>
<comment type="caution">
    <text evidence="3">The sequence shown here is derived from an EMBL/GenBank/DDBJ whole genome shotgun (WGS) entry which is preliminary data.</text>
</comment>
<evidence type="ECO:0000256" key="1">
    <source>
        <dbReference type="SAM" id="MobiDB-lite"/>
    </source>
</evidence>